<name>A0A165CT39_9BASI</name>
<keyword evidence="2" id="KW-0812">Transmembrane</keyword>
<reference evidence="3 4" key="1">
    <citation type="journal article" date="2016" name="Mol. Biol. Evol.">
        <title>Comparative Genomics of Early-Diverging Mushroom-Forming Fungi Provides Insights into the Origins of Lignocellulose Decay Capabilities.</title>
        <authorList>
            <person name="Nagy L.G."/>
            <person name="Riley R."/>
            <person name="Tritt A."/>
            <person name="Adam C."/>
            <person name="Daum C."/>
            <person name="Floudas D."/>
            <person name="Sun H."/>
            <person name="Yadav J.S."/>
            <person name="Pangilinan J."/>
            <person name="Larsson K.H."/>
            <person name="Matsuura K."/>
            <person name="Barry K."/>
            <person name="Labutti K."/>
            <person name="Kuo R."/>
            <person name="Ohm R.A."/>
            <person name="Bhattacharya S.S."/>
            <person name="Shirouzu T."/>
            <person name="Yoshinaga Y."/>
            <person name="Martin F.M."/>
            <person name="Grigoriev I.V."/>
            <person name="Hibbett D.S."/>
        </authorList>
    </citation>
    <scope>NUCLEOTIDE SEQUENCE [LARGE SCALE GENOMIC DNA]</scope>
    <source>
        <strain evidence="3 4">HHB12733</strain>
    </source>
</reference>
<gene>
    <name evidence="3" type="ORF">CALCODRAFT_138136</name>
</gene>
<dbReference type="STRING" id="1353952.A0A165CT39"/>
<dbReference type="Gene3D" id="3.40.50.11350">
    <property type="match status" value="1"/>
</dbReference>
<evidence type="ECO:0000256" key="1">
    <source>
        <dbReference type="SAM" id="MobiDB-lite"/>
    </source>
</evidence>
<keyword evidence="4" id="KW-1185">Reference proteome</keyword>
<dbReference type="OrthoDB" id="423313at2759"/>
<dbReference type="Proteomes" id="UP000076842">
    <property type="component" value="Unassembled WGS sequence"/>
</dbReference>
<keyword evidence="2" id="KW-1133">Transmembrane helix</keyword>
<keyword evidence="2" id="KW-0472">Membrane</keyword>
<sequence length="535" mass="60656">MPHRHTHSRPPSWSTLFPYSTDHPPEWKLPKYSPRSGDEKPSHGWVDEHTAASPTPGVEHFWHRYGKLVAAVLATTTLVSTMFTAMLLLSQPDSLQLVKEFLPATHSLGESSLPLPTATDASETEIFEQPETIMSEEVEYKAYIGQFLMDAPGESFEDNLRSEHQYITSWPSAGWTNDVMTYANLIHLALLTSRIPILPPFAPSHLPQEAGFPPVGEVFDIPRLSKAIGIPILEWKDVKRQDSDDWEVLGCWSTWSTWQDSHRPSYVLPRLKLDVSYTGLPDDFKLFHDNPNDYHVSLNKLVQLAFPSGRNAALVQHQPVAAQRSGLTIEPSEHLLCYDYLYYTGVDTAFEWWYDWSPQWRFVGTHMHWTPRVEGIAKEYLMNHFGTNDVDSVPPYIVVHARRGDFLGQCATQDMTCLPTHSQMKRRVLEMQSSLAAQGIQTDRVLVTSDETDPTWWEAITEMGYTYINHTELGTEAKYGMWYGPILDAAFQSMGAAVIGTERSTMSLLAERRALDWQSAPSTRLTFSNVPGEDN</sequence>
<proteinExistence type="predicted"/>
<dbReference type="EMBL" id="KV424112">
    <property type="protein sequence ID" value="KZT51348.1"/>
    <property type="molecule type" value="Genomic_DNA"/>
</dbReference>
<feature type="transmembrane region" description="Helical" evidence="2">
    <location>
        <begin position="68"/>
        <end position="89"/>
    </location>
</feature>
<dbReference type="InParanoid" id="A0A165CT39"/>
<dbReference type="CDD" id="cd11296">
    <property type="entry name" value="O-FucT_like"/>
    <property type="match status" value="1"/>
</dbReference>
<evidence type="ECO:0000313" key="3">
    <source>
        <dbReference type="EMBL" id="KZT51348.1"/>
    </source>
</evidence>
<feature type="region of interest" description="Disordered" evidence="1">
    <location>
        <begin position="30"/>
        <end position="50"/>
    </location>
</feature>
<protein>
    <submittedName>
        <fullName evidence="3">Uncharacterized protein</fullName>
    </submittedName>
</protein>
<feature type="compositionally biased region" description="Basic and acidic residues" evidence="1">
    <location>
        <begin position="36"/>
        <end position="50"/>
    </location>
</feature>
<dbReference type="AlphaFoldDB" id="A0A165CT39"/>
<evidence type="ECO:0000313" key="4">
    <source>
        <dbReference type="Proteomes" id="UP000076842"/>
    </source>
</evidence>
<organism evidence="3 4">
    <name type="scientific">Calocera cornea HHB12733</name>
    <dbReference type="NCBI Taxonomy" id="1353952"/>
    <lineage>
        <taxon>Eukaryota</taxon>
        <taxon>Fungi</taxon>
        <taxon>Dikarya</taxon>
        <taxon>Basidiomycota</taxon>
        <taxon>Agaricomycotina</taxon>
        <taxon>Dacrymycetes</taxon>
        <taxon>Dacrymycetales</taxon>
        <taxon>Dacrymycetaceae</taxon>
        <taxon>Calocera</taxon>
    </lineage>
</organism>
<accession>A0A165CT39</accession>
<evidence type="ECO:0000256" key="2">
    <source>
        <dbReference type="SAM" id="Phobius"/>
    </source>
</evidence>